<dbReference type="PROSITE" id="PS00626">
    <property type="entry name" value="RCC1_2"/>
    <property type="match status" value="2"/>
</dbReference>
<dbReference type="PROSITE" id="PS50012">
    <property type="entry name" value="RCC1_3"/>
    <property type="match status" value="2"/>
</dbReference>
<dbReference type="InterPro" id="IPR051210">
    <property type="entry name" value="Ub_ligase/GEF_domain"/>
</dbReference>
<evidence type="ECO:0000313" key="4">
    <source>
        <dbReference type="EMBL" id="KAG7376013.1"/>
    </source>
</evidence>
<gene>
    <name evidence="4" type="primary">HERC3_2</name>
    <name evidence="4" type="ORF">PHYPSEUDO_014683</name>
</gene>
<feature type="repeat" description="RCC1" evidence="2">
    <location>
        <begin position="437"/>
        <end position="494"/>
    </location>
</feature>
<dbReference type="EMBL" id="JAGDFM010000850">
    <property type="protein sequence ID" value="KAG7376013.1"/>
    <property type="molecule type" value="Genomic_DNA"/>
</dbReference>
<name>A0A8T1V6Q0_9STRA</name>
<organism evidence="4 5">
    <name type="scientific">Phytophthora pseudosyringae</name>
    <dbReference type="NCBI Taxonomy" id="221518"/>
    <lineage>
        <taxon>Eukaryota</taxon>
        <taxon>Sar</taxon>
        <taxon>Stramenopiles</taxon>
        <taxon>Oomycota</taxon>
        <taxon>Peronosporomycetes</taxon>
        <taxon>Peronosporales</taxon>
        <taxon>Peronosporaceae</taxon>
        <taxon>Phytophthora</taxon>
    </lineage>
</organism>
<dbReference type="Proteomes" id="UP000694044">
    <property type="component" value="Unassembled WGS sequence"/>
</dbReference>
<comment type="caution">
    <text evidence="4">The sequence shown here is derived from an EMBL/GenBank/DDBJ whole genome shotgun (WGS) entry which is preliminary data.</text>
</comment>
<feature type="compositionally biased region" description="Polar residues" evidence="3">
    <location>
        <begin position="136"/>
        <end position="155"/>
    </location>
</feature>
<dbReference type="PANTHER" id="PTHR22870">
    <property type="entry name" value="REGULATOR OF CHROMOSOME CONDENSATION"/>
    <property type="match status" value="1"/>
</dbReference>
<dbReference type="InterPro" id="IPR000408">
    <property type="entry name" value="Reg_chr_condens"/>
</dbReference>
<dbReference type="AlphaFoldDB" id="A0A8T1V6Q0"/>
<accession>A0A8T1V6Q0</accession>
<sequence>MDPNHVACYAQAQVELRELFHELACNGQASAAELQRSLVPFTAGDVKRDLLELLAELKGKRQSLDEAEFLRVMWRKMYLTSAIDATKSGAAGQRKPINVSLAHVIVSVKRRQQLRQFASYYARRGISGSDRLMSPSKGTTSVKSGNTSPKVSPFQSLGHKELSPPLQQAEREAQSSTDKNGFQASSRVAESVVALRRRCSPCYDVVACVFDADLRQMRTRTLFTRARSAEVRNCSRLYCLLFTKEAGNFVLGCTHFGEKAGRHHQIEKDECGIATELENEFLSGSSLPRTFSWSDRDDQGLLMIRMEEVGLRNTVAVASNRASLAASTGRKLHQWKAPEPYRVLEDGQADHLSSLQQELSFDGEKNEQETKLNRDDGHETAEVVAGVRMLDTDPMGDCFGFLGGKPLLARTKSIADVGDLRQIAAGENFFMAISSSGGLYSWESCPSGASCSSSTAPPLGRGCVTPERVPWFSSPEKVFRVACGIHHTLALTSSGLYAWGSNLYGQLGLGAHCSAADPHLLEPALVSLSGDCTPVVDVACGEMHSVVLSASGMVCTFGCNWEGQLGIDEAQLSLDAKVAELASTGCAYEPLTVNLTRGPETNESKRAYLIAAGLQTTAAVATTGQVFQWGKCVPNGIDGVCGRINRWLPEELEAISEYDAAPAKGPVWHSIAIADGLVVLTKYATLNNTASEDSGGKQ</sequence>
<evidence type="ECO:0000256" key="2">
    <source>
        <dbReference type="PROSITE-ProRule" id="PRU00235"/>
    </source>
</evidence>
<evidence type="ECO:0000313" key="5">
    <source>
        <dbReference type="Proteomes" id="UP000694044"/>
    </source>
</evidence>
<dbReference type="Pfam" id="PF00415">
    <property type="entry name" value="RCC1"/>
    <property type="match status" value="1"/>
</dbReference>
<proteinExistence type="predicted"/>
<evidence type="ECO:0000256" key="1">
    <source>
        <dbReference type="ARBA" id="ARBA00022737"/>
    </source>
</evidence>
<feature type="region of interest" description="Disordered" evidence="3">
    <location>
        <begin position="131"/>
        <end position="182"/>
    </location>
</feature>
<evidence type="ECO:0000256" key="3">
    <source>
        <dbReference type="SAM" id="MobiDB-lite"/>
    </source>
</evidence>
<keyword evidence="5" id="KW-1185">Reference proteome</keyword>
<dbReference type="OrthoDB" id="5981550at2759"/>
<feature type="repeat" description="RCC1" evidence="2">
    <location>
        <begin position="494"/>
        <end position="551"/>
    </location>
</feature>
<reference evidence="4" key="1">
    <citation type="submission" date="2021-02" db="EMBL/GenBank/DDBJ databases">
        <authorList>
            <person name="Palmer J.M."/>
        </authorList>
    </citation>
    <scope>NUCLEOTIDE SEQUENCE</scope>
    <source>
        <strain evidence="4">SCRP734</strain>
    </source>
</reference>
<keyword evidence="1" id="KW-0677">Repeat</keyword>
<protein>
    <submittedName>
        <fullName evidence="4">Putative E3 ubiquitin-protein ligase herc3</fullName>
    </submittedName>
</protein>
<dbReference type="PANTHER" id="PTHR22870:SF408">
    <property type="entry name" value="OS09G0560450 PROTEIN"/>
    <property type="match status" value="1"/>
</dbReference>